<dbReference type="InterPro" id="IPR021352">
    <property type="entry name" value="DUF2971"/>
</dbReference>
<proteinExistence type="predicted"/>
<sequence length="253" mass="28572">MNDTEEYFNGCRMAKEVIARVASRSRHTKFSRVLHDAADLLSKQPTKTFFVCSFSNSLDSLEQWRGYASGHDGIAIVFENKPRLQSSHFTIMPIMVPQKVIYDDKIKRKLLLQGIAKHSMEFRKDLACGCSVHEDDWARHLASDLAIDFMIFKNKAFAAEQEIRLVVTESHLSHFKDVKHRVSGGRIVPYICSSDLYNESFVAHNGSNQLPIAEVRVGPMANQSITIDSVKAFLANKGYFDVPVISSDVPYRG</sequence>
<dbReference type="Proteomes" id="UP001596001">
    <property type="component" value="Unassembled WGS sequence"/>
</dbReference>
<accession>A0ABV9QGJ6</accession>
<comment type="caution">
    <text evidence="1">The sequence shown here is derived from an EMBL/GenBank/DDBJ whole genome shotgun (WGS) entry which is preliminary data.</text>
</comment>
<reference evidence="2" key="1">
    <citation type="journal article" date="2019" name="Int. J. Syst. Evol. Microbiol.">
        <title>The Global Catalogue of Microorganisms (GCM) 10K type strain sequencing project: providing services to taxonomists for standard genome sequencing and annotation.</title>
        <authorList>
            <consortium name="The Broad Institute Genomics Platform"/>
            <consortium name="The Broad Institute Genome Sequencing Center for Infectious Disease"/>
            <person name="Wu L."/>
            <person name="Ma J."/>
        </authorList>
    </citation>
    <scope>NUCLEOTIDE SEQUENCE [LARGE SCALE GENOMIC DNA]</scope>
    <source>
        <strain evidence="2">CCUG 49452</strain>
    </source>
</reference>
<dbReference type="EMBL" id="JBHSHJ010000020">
    <property type="protein sequence ID" value="MFC4790421.1"/>
    <property type="molecule type" value="Genomic_DNA"/>
</dbReference>
<evidence type="ECO:0000313" key="2">
    <source>
        <dbReference type="Proteomes" id="UP001596001"/>
    </source>
</evidence>
<protein>
    <submittedName>
        <fullName evidence="1">DUF2971 domain-containing protein</fullName>
    </submittedName>
</protein>
<gene>
    <name evidence="1" type="ORF">ACFO6X_15680</name>
</gene>
<dbReference type="Pfam" id="PF11185">
    <property type="entry name" value="DUF2971"/>
    <property type="match status" value="1"/>
</dbReference>
<name>A0ABV9QGJ6_9BURK</name>
<evidence type="ECO:0000313" key="1">
    <source>
        <dbReference type="EMBL" id="MFC4790421.1"/>
    </source>
</evidence>
<keyword evidence="2" id="KW-1185">Reference proteome</keyword>
<organism evidence="1 2">
    <name type="scientific">Giesbergeria sinuosa</name>
    <dbReference type="NCBI Taxonomy" id="80883"/>
    <lineage>
        <taxon>Bacteria</taxon>
        <taxon>Pseudomonadati</taxon>
        <taxon>Pseudomonadota</taxon>
        <taxon>Betaproteobacteria</taxon>
        <taxon>Burkholderiales</taxon>
        <taxon>Comamonadaceae</taxon>
        <taxon>Giesbergeria</taxon>
    </lineage>
</organism>